<dbReference type="EMBL" id="CAHIKZ030000857">
    <property type="protein sequence ID" value="CAE1242077.1"/>
    <property type="molecule type" value="Genomic_DNA"/>
</dbReference>
<evidence type="ECO:0000256" key="1">
    <source>
        <dbReference type="ARBA" id="ARBA00004173"/>
    </source>
</evidence>
<keyword evidence="3" id="KW-0689">Ribosomal protein</keyword>
<keyword evidence="5" id="KW-0687">Ribonucleoprotein</keyword>
<evidence type="ECO:0000256" key="6">
    <source>
        <dbReference type="ARBA" id="ARBA00035183"/>
    </source>
</evidence>
<keyword evidence="9" id="KW-1185">Reference proteome</keyword>
<evidence type="ECO:0000256" key="5">
    <source>
        <dbReference type="ARBA" id="ARBA00023274"/>
    </source>
</evidence>
<dbReference type="AlphaFoldDB" id="A0A812BUX6"/>
<comment type="similarity">
    <text evidence="2">Belongs to the mitochondrion-specific ribosomal protein mL50 family.</text>
</comment>
<reference evidence="8" key="1">
    <citation type="submission" date="2021-01" db="EMBL/GenBank/DDBJ databases">
        <authorList>
            <person name="Li R."/>
            <person name="Bekaert M."/>
        </authorList>
    </citation>
    <scope>NUCLEOTIDE SEQUENCE</scope>
    <source>
        <strain evidence="8">Farmed</strain>
    </source>
</reference>
<accession>A0A812BUX6</accession>
<dbReference type="PANTHER" id="PTHR31542">
    <property type="entry name" value="39A RIBOSOMAL PROTEIN L50, MITOCHONDRIAL"/>
    <property type="match status" value="1"/>
</dbReference>
<dbReference type="InterPro" id="IPR018305">
    <property type="entry name" value="Ribosomal_m50"/>
</dbReference>
<dbReference type="PANTHER" id="PTHR31542:SF1">
    <property type="entry name" value="LARGE RIBOSOMAL SUBUNIT PROTEIN ML50"/>
    <property type="match status" value="1"/>
</dbReference>
<dbReference type="OrthoDB" id="9939609at2759"/>
<evidence type="ECO:0000256" key="3">
    <source>
        <dbReference type="ARBA" id="ARBA00022980"/>
    </source>
</evidence>
<sequence>MAVLRSRLTSLSHVILEGLAVSGNHRQQSLIRTSIRTAFFDSKQKELPNDDETQVRKINPEVDGPSALSRTSSLKKRTSVRTVKGYKPPADVEEKIKQIASEFFKESTNWKETLLDDRLLKFKFLTKCIDEFDHNIPNSDLNDMTSISDIVHFFQTAVHDTSSYEDLSKLDLPKNLHIQLEAIRFDPETDTFFDGITAFPKRPTVVSSIKYRHKYKGNDGEHHKK</sequence>
<dbReference type="Pfam" id="PF10501">
    <property type="entry name" value="Ribosomal_L50"/>
    <property type="match status" value="1"/>
</dbReference>
<evidence type="ECO:0000256" key="7">
    <source>
        <dbReference type="ARBA" id="ARBA00035398"/>
    </source>
</evidence>
<dbReference type="GO" id="GO:0005762">
    <property type="term" value="C:mitochondrial large ribosomal subunit"/>
    <property type="evidence" value="ECO:0007669"/>
    <property type="project" value="TreeGrafter"/>
</dbReference>
<protein>
    <recommendedName>
        <fullName evidence="6">Large ribosomal subunit protein mL50</fullName>
    </recommendedName>
    <alternativeName>
        <fullName evidence="7">39S ribosomal protein L50, mitochondrial</fullName>
    </alternativeName>
</protein>
<evidence type="ECO:0000256" key="2">
    <source>
        <dbReference type="ARBA" id="ARBA00008860"/>
    </source>
</evidence>
<comment type="caution">
    <text evidence="8">The sequence shown here is derived from an EMBL/GenBank/DDBJ whole genome shotgun (WGS) entry which is preliminary data.</text>
</comment>
<name>A0A812BUX6_ACAPH</name>
<keyword evidence="4" id="KW-0496">Mitochondrion</keyword>
<organism evidence="8 9">
    <name type="scientific">Acanthosepion pharaonis</name>
    <name type="common">Pharaoh cuttlefish</name>
    <name type="synonym">Sepia pharaonis</name>
    <dbReference type="NCBI Taxonomy" id="158019"/>
    <lineage>
        <taxon>Eukaryota</taxon>
        <taxon>Metazoa</taxon>
        <taxon>Spiralia</taxon>
        <taxon>Lophotrochozoa</taxon>
        <taxon>Mollusca</taxon>
        <taxon>Cephalopoda</taxon>
        <taxon>Coleoidea</taxon>
        <taxon>Decapodiformes</taxon>
        <taxon>Sepiida</taxon>
        <taxon>Sepiina</taxon>
        <taxon>Sepiidae</taxon>
        <taxon>Acanthosepion</taxon>
    </lineage>
</organism>
<proteinExistence type="inferred from homology"/>
<dbReference type="Proteomes" id="UP000597762">
    <property type="component" value="Unassembled WGS sequence"/>
</dbReference>
<evidence type="ECO:0000313" key="9">
    <source>
        <dbReference type="Proteomes" id="UP000597762"/>
    </source>
</evidence>
<gene>
    <name evidence="8" type="ORF">SPHA_23159</name>
</gene>
<evidence type="ECO:0000313" key="8">
    <source>
        <dbReference type="EMBL" id="CAE1242077.1"/>
    </source>
</evidence>
<evidence type="ECO:0000256" key="4">
    <source>
        <dbReference type="ARBA" id="ARBA00023128"/>
    </source>
</evidence>
<comment type="subcellular location">
    <subcellularLocation>
        <location evidence="1">Mitochondrion</location>
    </subcellularLocation>
</comment>